<dbReference type="EMBL" id="BAABIK010000048">
    <property type="protein sequence ID" value="GAA4957607.1"/>
    <property type="molecule type" value="Genomic_DNA"/>
</dbReference>
<comment type="caution">
    <text evidence="1">The sequence shown here is derived from an EMBL/GenBank/DDBJ whole genome shotgun (WGS) entry which is preliminary data.</text>
</comment>
<proteinExistence type="predicted"/>
<dbReference type="Proteomes" id="UP001499993">
    <property type="component" value="Unassembled WGS sequence"/>
</dbReference>
<evidence type="ECO:0000313" key="1">
    <source>
        <dbReference type="EMBL" id="GAA4957607.1"/>
    </source>
</evidence>
<organism evidence="1 2">
    <name type="scientific">Streptomonospora halophila</name>
    <dbReference type="NCBI Taxonomy" id="427369"/>
    <lineage>
        <taxon>Bacteria</taxon>
        <taxon>Bacillati</taxon>
        <taxon>Actinomycetota</taxon>
        <taxon>Actinomycetes</taxon>
        <taxon>Streptosporangiales</taxon>
        <taxon>Nocardiopsidaceae</taxon>
        <taxon>Streptomonospora</taxon>
    </lineage>
</organism>
<gene>
    <name evidence="1" type="ORF">GCM10023224_49410</name>
</gene>
<reference evidence="2" key="1">
    <citation type="journal article" date="2019" name="Int. J. Syst. Evol. Microbiol.">
        <title>The Global Catalogue of Microorganisms (GCM) 10K type strain sequencing project: providing services to taxonomists for standard genome sequencing and annotation.</title>
        <authorList>
            <consortium name="The Broad Institute Genomics Platform"/>
            <consortium name="The Broad Institute Genome Sequencing Center for Infectious Disease"/>
            <person name="Wu L."/>
            <person name="Ma J."/>
        </authorList>
    </citation>
    <scope>NUCLEOTIDE SEQUENCE [LARGE SCALE GENOMIC DNA]</scope>
    <source>
        <strain evidence="2">JCM 18123</strain>
    </source>
</reference>
<accession>A0ABP9H2L9</accession>
<keyword evidence="2" id="KW-1185">Reference proteome</keyword>
<name>A0ABP9H2L9_9ACTN</name>
<evidence type="ECO:0000313" key="2">
    <source>
        <dbReference type="Proteomes" id="UP001499993"/>
    </source>
</evidence>
<protein>
    <submittedName>
        <fullName evidence="1">Uncharacterized protein</fullName>
    </submittedName>
</protein>
<sequence>MREHIRQGQAGCCAFIMVRLWRLPVTVLMSSRTRIPRMAERGHQGIREHGRARCRAGADDAAGRGPGAVEERAAIGTALLLP</sequence>